<dbReference type="Proteomes" id="UP000224101">
    <property type="component" value="Segment"/>
</dbReference>
<dbReference type="Pfam" id="PF07460">
    <property type="entry name" value="NUMOD3"/>
    <property type="match status" value="2"/>
</dbReference>
<evidence type="ECO:0000313" key="4">
    <source>
        <dbReference type="Proteomes" id="UP000224101"/>
    </source>
</evidence>
<protein>
    <submittedName>
        <fullName evidence="3">Homing endonucease</fullName>
    </submittedName>
</protein>
<dbReference type="KEGG" id="vg:40085762"/>
<dbReference type="SMART" id="SM00496">
    <property type="entry name" value="IENR2"/>
    <property type="match status" value="4"/>
</dbReference>
<feature type="domain" description="Nuclease associated modular" evidence="2">
    <location>
        <begin position="139"/>
        <end position="155"/>
    </location>
</feature>
<dbReference type="EMBL" id="KY979132">
    <property type="protein sequence ID" value="ASS33937.1"/>
    <property type="molecule type" value="Genomic_DNA"/>
</dbReference>
<feature type="domain" description="Nuclease associated modular" evidence="2">
    <location>
        <begin position="99"/>
        <end position="115"/>
    </location>
</feature>
<dbReference type="OrthoDB" id="19703at10239"/>
<organism evidence="3 4">
    <name type="scientific">Acidovorax phage ACP17</name>
    <dbReference type="NCBI Taxonomy" id="2010329"/>
    <lineage>
        <taxon>Viruses</taxon>
        <taxon>Duplodnaviria</taxon>
        <taxon>Heunggongvirae</taxon>
        <taxon>Uroviricota</taxon>
        <taxon>Caudoviricetes</taxon>
        <taxon>Busanvirus</taxon>
        <taxon>Busanvirus ACP17</taxon>
    </lineage>
</organism>
<evidence type="ECO:0000259" key="2">
    <source>
        <dbReference type="SMART" id="SM00496"/>
    </source>
</evidence>
<dbReference type="GO" id="GO:0003677">
    <property type="term" value="F:DNA binding"/>
    <property type="evidence" value="ECO:0007669"/>
    <property type="project" value="InterPro"/>
</dbReference>
<feature type="domain" description="Nuclease associated modular" evidence="2">
    <location>
        <begin position="122"/>
        <end position="138"/>
    </location>
</feature>
<accession>A0A223AIZ2</accession>
<name>A0A223AIZ2_9CAUD</name>
<sequence length="212" mass="24530">MAYTYLIGWRELDRWYYGYRSANKKSPHDDLWIDYFTSSKHVRAFREAHGEPDVIRVHKSFECRESARRFEHRLLTRLKVVGSDRWLNRTNGGGRDFFDGSSRTPETYAKISKALKGRVFRSGYTHSAETRSKIGANRRGKPHSAETKARYSMMRKGREPWNKGIPFTDDAKAKMSSAAKAHAHVCPHCGKVGGNVLFRWHFDNCKQKESNA</sequence>
<reference evidence="3 4" key="1">
    <citation type="submission" date="2017-08" db="EMBL/GenBank/DDBJ databases">
        <title>Characterization and complete genome sequence of novel bacteriophage infecting the causal agent of bacterial fruit blotch, Acidovorax citrulli.</title>
        <authorList>
            <person name="Midani A.R."/>
            <person name="Park S.-H."/>
            <person name="Choi T.-J."/>
        </authorList>
    </citation>
    <scope>NUCLEOTIDE SEQUENCE [LARGE SCALE GENOMIC DNA]</scope>
</reference>
<feature type="region of interest" description="Disordered" evidence="1">
    <location>
        <begin position="128"/>
        <end position="153"/>
    </location>
</feature>
<feature type="domain" description="Nuclease associated modular" evidence="2">
    <location>
        <begin position="163"/>
        <end position="179"/>
    </location>
</feature>
<keyword evidence="4" id="KW-1185">Reference proteome</keyword>
<dbReference type="RefSeq" id="YP_009609677.1">
    <property type="nucleotide sequence ID" value="NC_041997.1"/>
</dbReference>
<proteinExistence type="predicted"/>
<evidence type="ECO:0000256" key="1">
    <source>
        <dbReference type="SAM" id="MobiDB-lite"/>
    </source>
</evidence>
<dbReference type="InterPro" id="IPR003611">
    <property type="entry name" value="NUMOD3"/>
</dbReference>
<evidence type="ECO:0000313" key="3">
    <source>
        <dbReference type="EMBL" id="ASS33937.1"/>
    </source>
</evidence>
<dbReference type="GeneID" id="40085762"/>